<comment type="caution">
    <text evidence="3">The sequence shown here is derived from an EMBL/GenBank/DDBJ whole genome shotgun (WGS) entry which is preliminary data.</text>
</comment>
<dbReference type="AlphaFoldDB" id="A0A0L8BG13"/>
<dbReference type="RefSeq" id="WP_053252640.1">
    <property type="nucleotide sequence ID" value="NZ_LGAP01000036.1"/>
</dbReference>
<gene>
    <name evidence="3" type="ORF">AC244_30910</name>
</gene>
<dbReference type="Gene3D" id="3.40.1610.10">
    <property type="entry name" value="CV3147-like domain"/>
    <property type="match status" value="1"/>
</dbReference>
<dbReference type="SUPFAM" id="SSF160991">
    <property type="entry name" value="CV3147-like"/>
    <property type="match status" value="1"/>
</dbReference>
<dbReference type="OrthoDB" id="7441206at2"/>
<dbReference type="Pfam" id="PF20906">
    <property type="entry name" value="S-Me-THD_C"/>
    <property type="match status" value="1"/>
</dbReference>
<accession>A0A0L8BG13</accession>
<dbReference type="InterPro" id="IPR027479">
    <property type="entry name" value="S-Me-THD_N_sf"/>
</dbReference>
<proteinExistence type="predicted"/>
<reference evidence="4" key="1">
    <citation type="submission" date="2015-07" db="EMBL/GenBank/DDBJ databases">
        <title>Whole genome sequence of an Ensifer adhaerens strain isolated from a cave pool in the Wind Cave National Park.</title>
        <authorList>
            <person name="Eng W.W.H."/>
            <person name="Gan H.M."/>
            <person name="Barton H.A."/>
            <person name="Savka M.A."/>
        </authorList>
    </citation>
    <scope>NUCLEOTIDE SEQUENCE [LARGE SCALE GENOMIC DNA]</scope>
    <source>
        <strain evidence="4">SD006</strain>
    </source>
</reference>
<evidence type="ECO:0000313" key="4">
    <source>
        <dbReference type="Proteomes" id="UP000037425"/>
    </source>
</evidence>
<feature type="domain" description="S-Me-THD-like C-terminal" evidence="2">
    <location>
        <begin position="182"/>
        <end position="371"/>
    </location>
</feature>
<dbReference type="InterPro" id="IPR010318">
    <property type="entry name" value="S-Me-THD_N"/>
</dbReference>
<dbReference type="Proteomes" id="UP000037425">
    <property type="component" value="Unassembled WGS sequence"/>
</dbReference>
<dbReference type="InterPro" id="IPR048350">
    <property type="entry name" value="S-Me-THD-like_C"/>
</dbReference>
<dbReference type="Gene3D" id="2.40.390.10">
    <property type="entry name" value="CV3147-like"/>
    <property type="match status" value="1"/>
</dbReference>
<protein>
    <submittedName>
        <fullName evidence="3">Hydantoinase</fullName>
    </submittedName>
</protein>
<dbReference type="InterPro" id="IPR024071">
    <property type="entry name" value="S-Me-THD_C_sf"/>
</dbReference>
<dbReference type="EMBL" id="LGAP01000036">
    <property type="protein sequence ID" value="KOF13529.1"/>
    <property type="molecule type" value="Genomic_DNA"/>
</dbReference>
<sequence length="376" mass="40290">MAERALKALNYDPSDLWVLDEEDLEALEIGAGILGTGGGGNPYIGKLRARLAMRSGYNLSILPLDRLADDARCISLGGIGAPVVAYERLKEGREGLRCVRALEEHLGIAIDAIVCEEIGGANSMEPLIAAAFAGLPVVDCDGMGRAFPEMQMTTFSIYGHRSTPSVMCDLHGNVVLFQHAASELWHERMARACVVSQGGASTLASAPMTGAFLKKYSIPHSYTQAVSLGRAVLKARREHADPVAAICAQENGRQVFSGKIVDLERHLRGGFVIGEAKLAGIDAFNGDTASVMIQNENLVFSRNGEVEVSVPDLIIVLDVDSGNAITTEMLRYGQRVAIVALPCHSLLRSTAALEVVGPKAFGFDDITFRPIEEMQP</sequence>
<organism evidence="3 4">
    <name type="scientific">Ensifer adhaerens</name>
    <name type="common">Sinorhizobium morelense</name>
    <dbReference type="NCBI Taxonomy" id="106592"/>
    <lineage>
        <taxon>Bacteria</taxon>
        <taxon>Pseudomonadati</taxon>
        <taxon>Pseudomonadota</taxon>
        <taxon>Alphaproteobacteria</taxon>
        <taxon>Hyphomicrobiales</taxon>
        <taxon>Rhizobiaceae</taxon>
        <taxon>Sinorhizobium/Ensifer group</taxon>
        <taxon>Ensifer</taxon>
    </lineage>
</organism>
<name>A0A0L8BG13_ENSAD</name>
<dbReference type="PATRIC" id="fig|106592.7.peg.5367"/>
<evidence type="ECO:0000313" key="3">
    <source>
        <dbReference type="EMBL" id="KOF13529.1"/>
    </source>
</evidence>
<dbReference type="Pfam" id="PF06032">
    <property type="entry name" value="S-Me-THD_N"/>
    <property type="match status" value="1"/>
</dbReference>
<feature type="domain" description="S-Me-THD N-terminal" evidence="1">
    <location>
        <begin position="22"/>
        <end position="178"/>
    </location>
</feature>
<evidence type="ECO:0000259" key="2">
    <source>
        <dbReference type="Pfam" id="PF20906"/>
    </source>
</evidence>
<evidence type="ECO:0000259" key="1">
    <source>
        <dbReference type="Pfam" id="PF06032"/>
    </source>
</evidence>